<gene>
    <name evidence="7" type="primary">parC</name>
    <name evidence="11" type="ORF">SAMN06297280_2087</name>
</gene>
<dbReference type="InterPro" id="IPR005742">
    <property type="entry name" value="TopoIV_A_Gneg"/>
</dbReference>
<name>A0A285IXD5_9GAMM</name>
<keyword evidence="6 7" id="KW-0413">Isomerase</keyword>
<comment type="subcellular location">
    <subcellularLocation>
        <location evidence="7">Cell membrane</location>
        <topology evidence="7">Peripheral membrane protein</topology>
    </subcellularLocation>
</comment>
<dbReference type="Pfam" id="PF00521">
    <property type="entry name" value="DNA_topoisoIV"/>
    <property type="match status" value="1"/>
</dbReference>
<dbReference type="FunFam" id="3.30.1360.40:FF:000005">
    <property type="entry name" value="DNA topoisomerase 4 subunit A"/>
    <property type="match status" value="1"/>
</dbReference>
<dbReference type="RefSeq" id="WP_097111340.1">
    <property type="nucleotide sequence ID" value="NZ_OBEB01000004.1"/>
</dbReference>
<comment type="catalytic activity">
    <reaction evidence="1 7 8">
        <text>ATP-dependent breakage, passage and rejoining of double-stranded DNA.</text>
        <dbReference type="EC" id="5.6.2.2"/>
    </reaction>
</comment>
<feature type="site" description="Interaction with DNA" evidence="7">
    <location>
        <position position="45"/>
    </location>
</feature>
<dbReference type="PROSITE" id="PS52040">
    <property type="entry name" value="TOPO_IIA"/>
    <property type="match status" value="1"/>
</dbReference>
<dbReference type="InterPro" id="IPR013760">
    <property type="entry name" value="Topo_IIA-like_dom_sf"/>
</dbReference>
<dbReference type="AlphaFoldDB" id="A0A285IXD5"/>
<evidence type="ECO:0000313" key="11">
    <source>
        <dbReference type="EMBL" id="SNY52347.1"/>
    </source>
</evidence>
<dbReference type="NCBIfam" id="NF004044">
    <property type="entry name" value="PRK05561.1"/>
    <property type="match status" value="1"/>
</dbReference>
<feature type="site" description="Interaction with DNA" evidence="7">
    <location>
        <position position="81"/>
    </location>
</feature>
<accession>A0A285IXD5</accession>
<evidence type="ECO:0000256" key="7">
    <source>
        <dbReference type="HAMAP-Rule" id="MF_00936"/>
    </source>
</evidence>
<dbReference type="GO" id="GO:0007059">
    <property type="term" value="P:chromosome segregation"/>
    <property type="evidence" value="ECO:0007669"/>
    <property type="project" value="UniProtKB-UniRule"/>
</dbReference>
<keyword evidence="12" id="KW-1185">Reference proteome</keyword>
<evidence type="ECO:0000256" key="4">
    <source>
        <dbReference type="ARBA" id="ARBA00023125"/>
    </source>
</evidence>
<dbReference type="InterPro" id="IPR035516">
    <property type="entry name" value="Gyrase/topoIV_suA_C"/>
</dbReference>
<dbReference type="Proteomes" id="UP000219353">
    <property type="component" value="Unassembled WGS sequence"/>
</dbReference>
<dbReference type="Pfam" id="PF03989">
    <property type="entry name" value="DNA_gyraseA_C"/>
    <property type="match status" value="2"/>
</dbReference>
<dbReference type="InterPro" id="IPR013758">
    <property type="entry name" value="Topo_IIA_A/C_ab"/>
</dbReference>
<dbReference type="SUPFAM" id="SSF56719">
    <property type="entry name" value="Type II DNA topoisomerase"/>
    <property type="match status" value="1"/>
</dbReference>
<sequence>MTETVLSQDGVEQLPLRRFTEEAYLNYSMYVIMDRALPHIGDGLKPVQRRIIYAMSELGLSHLAKYKKSARTVGDVLGKFHPHGDSACYEAMVLMAQPFSYRYPLVDGQGNWGAPDDPKSFAAMRYTEAKLSRFSEVLLSELGSGTTDWLPNFDGTLEEPKVLPARLPHILLNGITGIAVGMATDIPPHNVREVANACAALLDNPQSSITDLMQYVKGPDYPTDAEIISPASDIAAIYQSGRGSIKMRAVYQLEDGDIVLTALPHQTSGSKILEQIAGQMQAKKLPMVSDLRDESDHENPTRIVIVPRSNRVDIEQLMQHLFATTDLERSYRVNLNILGLDQRPRVKNLLEILSEWLTFRRDTVRRRLQYRLDKVLDRLHVLEGLLIAFLNIDDVIRIIRTFDEPKPELIAFFGITERQAEAILELKLRHLAKLEEMKIRGEQDALAKERDKLQSILGSEKKLTKLIRDELLADAEKYGDERRSPLVTRGEAKALSEKELLPSEPVTVVLSEKGWVRCAKGHDVDGNALSYKAGDAFKAMASGRSNQQAVFIDSSGRSYATEAHELPSARGQGEPLSGRFTIVAGETVDHVLLGDEKRALLLASDAGYGFVAEYSDLLSRNKAGKAVLSLPVGAKVLPPLVVKQPETDLLLCISNEGRMLVFPVSELPKLSKGKGNKLMSIPSARAASREEYVCQLAVVPAEGGVTLVAGKRKLTLKTADLEHYVGERGRRGNKLPRGLQRIDEVQVQQGASDSQQTDETVRDQTSNDS</sequence>
<dbReference type="GO" id="GO:0006265">
    <property type="term" value="P:DNA topological change"/>
    <property type="evidence" value="ECO:0007669"/>
    <property type="project" value="UniProtKB-UniRule"/>
</dbReference>
<evidence type="ECO:0000256" key="5">
    <source>
        <dbReference type="ARBA" id="ARBA00023136"/>
    </source>
</evidence>
<comment type="function">
    <text evidence="7">Topoisomerase IV is essential for chromosome segregation. It relaxes supercoiled DNA. Performs the decatenation events required during the replication of a circular DNA molecule.</text>
</comment>
<dbReference type="Gene3D" id="2.120.10.90">
    <property type="entry name" value="DNA gyrase/topoisomerase IV, subunit A, C-terminal"/>
    <property type="match status" value="1"/>
</dbReference>
<dbReference type="GO" id="GO:0005694">
    <property type="term" value="C:chromosome"/>
    <property type="evidence" value="ECO:0007669"/>
    <property type="project" value="InterPro"/>
</dbReference>
<feature type="compositionally biased region" description="Polar residues" evidence="9">
    <location>
        <begin position="746"/>
        <end position="769"/>
    </location>
</feature>
<dbReference type="InterPro" id="IPR002205">
    <property type="entry name" value="Topo_IIA_dom_A"/>
</dbReference>
<feature type="domain" description="Topo IIA-type catalytic" evidence="10">
    <location>
        <begin position="37"/>
        <end position="500"/>
    </location>
</feature>
<dbReference type="Gene3D" id="3.90.199.10">
    <property type="entry name" value="Topoisomerase II, domain 5"/>
    <property type="match status" value="1"/>
</dbReference>
<dbReference type="InterPro" id="IPR013757">
    <property type="entry name" value="Topo_IIA_A_a_sf"/>
</dbReference>
<evidence type="ECO:0000256" key="8">
    <source>
        <dbReference type="PROSITE-ProRule" id="PRU01384"/>
    </source>
</evidence>
<evidence type="ECO:0000256" key="1">
    <source>
        <dbReference type="ARBA" id="ARBA00000185"/>
    </source>
</evidence>
<evidence type="ECO:0000256" key="3">
    <source>
        <dbReference type="ARBA" id="ARBA00023029"/>
    </source>
</evidence>
<feature type="site" description="Interaction with DNA" evidence="7">
    <location>
        <position position="83"/>
    </location>
</feature>
<dbReference type="SUPFAM" id="SSF101904">
    <property type="entry name" value="GyrA/ParC C-terminal domain-like"/>
    <property type="match status" value="1"/>
</dbReference>
<dbReference type="PANTHER" id="PTHR43493">
    <property type="entry name" value="DNA GYRASE/TOPOISOMERASE SUBUNIT A"/>
    <property type="match status" value="1"/>
</dbReference>
<dbReference type="NCBIfam" id="TIGR01062">
    <property type="entry name" value="parC_Gneg"/>
    <property type="match status" value="1"/>
</dbReference>
<dbReference type="CDD" id="cd00187">
    <property type="entry name" value="TOP4c"/>
    <property type="match status" value="1"/>
</dbReference>
<evidence type="ECO:0000256" key="2">
    <source>
        <dbReference type="ARBA" id="ARBA00022475"/>
    </source>
</evidence>
<dbReference type="EC" id="5.6.2.2" evidence="7"/>
<dbReference type="InterPro" id="IPR050220">
    <property type="entry name" value="Type_II_DNA_Topoisomerases"/>
</dbReference>
<organism evidence="11 12">
    <name type="scientific">Arsukibacterium tuosuense</name>
    <dbReference type="NCBI Taxonomy" id="1323745"/>
    <lineage>
        <taxon>Bacteria</taxon>
        <taxon>Pseudomonadati</taxon>
        <taxon>Pseudomonadota</taxon>
        <taxon>Gammaproteobacteria</taxon>
        <taxon>Chromatiales</taxon>
        <taxon>Chromatiaceae</taxon>
        <taxon>Arsukibacterium</taxon>
    </lineage>
</organism>
<evidence type="ECO:0000313" key="12">
    <source>
        <dbReference type="Proteomes" id="UP000219353"/>
    </source>
</evidence>
<dbReference type="InterPro" id="IPR006691">
    <property type="entry name" value="GyrA/parC_rep"/>
</dbReference>
<evidence type="ECO:0000259" key="10">
    <source>
        <dbReference type="PROSITE" id="PS52040"/>
    </source>
</evidence>
<dbReference type="EMBL" id="OBEB01000004">
    <property type="protein sequence ID" value="SNY52347.1"/>
    <property type="molecule type" value="Genomic_DNA"/>
</dbReference>
<protein>
    <recommendedName>
        <fullName evidence="7">DNA topoisomerase 4 subunit A</fullName>
        <ecNumber evidence="7">5.6.2.2</ecNumber>
    </recommendedName>
    <alternativeName>
        <fullName evidence="7">Topoisomerase IV subunit A</fullName>
    </alternativeName>
</protein>
<dbReference type="GO" id="GO:0019897">
    <property type="term" value="C:extrinsic component of plasma membrane"/>
    <property type="evidence" value="ECO:0007669"/>
    <property type="project" value="UniProtKB-UniRule"/>
</dbReference>
<dbReference type="GO" id="GO:0003677">
    <property type="term" value="F:DNA binding"/>
    <property type="evidence" value="ECO:0007669"/>
    <property type="project" value="UniProtKB-UniRule"/>
</dbReference>
<evidence type="ECO:0000256" key="9">
    <source>
        <dbReference type="SAM" id="MobiDB-lite"/>
    </source>
</evidence>
<dbReference type="FunFam" id="1.10.268.10:FF:000001">
    <property type="entry name" value="DNA gyrase subunit A"/>
    <property type="match status" value="1"/>
</dbReference>
<dbReference type="GO" id="GO:0005524">
    <property type="term" value="F:ATP binding"/>
    <property type="evidence" value="ECO:0007669"/>
    <property type="project" value="InterPro"/>
</dbReference>
<feature type="region of interest" description="Disordered" evidence="9">
    <location>
        <begin position="727"/>
        <end position="769"/>
    </location>
</feature>
<feature type="active site" description="O-(5'-phospho-DNA)-tyrosine intermediate" evidence="7 8">
    <location>
        <position position="126"/>
    </location>
</feature>
<dbReference type="Gene3D" id="3.30.1360.40">
    <property type="match status" value="1"/>
</dbReference>
<keyword evidence="4 7" id="KW-0238">DNA-binding</keyword>
<dbReference type="SMART" id="SM00434">
    <property type="entry name" value="TOP4c"/>
    <property type="match status" value="1"/>
</dbReference>
<evidence type="ECO:0000256" key="6">
    <source>
        <dbReference type="ARBA" id="ARBA00023235"/>
    </source>
</evidence>
<feature type="site" description="Transition state stabilizer" evidence="7">
    <location>
        <position position="125"/>
    </location>
</feature>
<proteinExistence type="inferred from homology"/>
<reference evidence="12" key="1">
    <citation type="submission" date="2017-09" db="EMBL/GenBank/DDBJ databases">
        <authorList>
            <person name="Varghese N."/>
            <person name="Submissions S."/>
        </authorList>
    </citation>
    <scope>NUCLEOTIDE SEQUENCE [LARGE SCALE GENOMIC DNA]</scope>
    <source>
        <strain evidence="12">CGMCC 1.12461</strain>
    </source>
</reference>
<keyword evidence="5 7" id="KW-0472">Membrane</keyword>
<dbReference type="PANTHER" id="PTHR43493:SF1">
    <property type="entry name" value="DNA TOPOISOMERASE 4 SUBUNIT A"/>
    <property type="match status" value="1"/>
</dbReference>
<comment type="subunit">
    <text evidence="7">Heterotetramer composed of ParC and ParE.</text>
</comment>
<dbReference type="GO" id="GO:0009330">
    <property type="term" value="C:DNA topoisomerase type II (double strand cut, ATP-hydrolyzing) complex"/>
    <property type="evidence" value="ECO:0007669"/>
    <property type="project" value="TreeGrafter"/>
</dbReference>
<keyword evidence="2 7" id="KW-1003">Cell membrane</keyword>
<dbReference type="OrthoDB" id="9806486at2"/>
<keyword evidence="3 7" id="KW-0799">Topoisomerase</keyword>
<dbReference type="GO" id="GO:0005737">
    <property type="term" value="C:cytoplasm"/>
    <property type="evidence" value="ECO:0007669"/>
    <property type="project" value="TreeGrafter"/>
</dbReference>
<dbReference type="GO" id="GO:0003918">
    <property type="term" value="F:DNA topoisomerase type II (double strand cut, ATP-hydrolyzing) activity"/>
    <property type="evidence" value="ECO:0007669"/>
    <property type="project" value="UniProtKB-UniRule"/>
</dbReference>
<dbReference type="HAMAP" id="MF_00936">
    <property type="entry name" value="ParC_type1"/>
    <property type="match status" value="1"/>
</dbReference>
<dbReference type="Gene3D" id="1.10.268.10">
    <property type="entry name" value="Topoisomerase, domain 3"/>
    <property type="match status" value="1"/>
</dbReference>
<comment type="similarity">
    <text evidence="7">Belongs to the type II topoisomerase GyrA/ParC subunit family. ParC type 1 subfamily.</text>
</comment>